<reference evidence="1" key="1">
    <citation type="submission" date="2014-11" db="EMBL/GenBank/DDBJ databases">
        <authorList>
            <person name="Amaro Gonzalez C."/>
        </authorList>
    </citation>
    <scope>NUCLEOTIDE SEQUENCE</scope>
</reference>
<sequence>MISTGGASSSCCIIPTILGHKPAQ</sequence>
<proteinExistence type="predicted"/>
<reference evidence="1" key="2">
    <citation type="journal article" date="2015" name="Fish Shellfish Immunol.">
        <title>Early steps in the European eel (Anguilla anguilla)-Vibrio vulnificus interaction in the gills: Role of the RtxA13 toxin.</title>
        <authorList>
            <person name="Callol A."/>
            <person name="Pajuelo D."/>
            <person name="Ebbesson L."/>
            <person name="Teles M."/>
            <person name="MacKenzie S."/>
            <person name="Amaro C."/>
        </authorList>
    </citation>
    <scope>NUCLEOTIDE SEQUENCE</scope>
</reference>
<evidence type="ECO:0000313" key="1">
    <source>
        <dbReference type="EMBL" id="JAH23512.1"/>
    </source>
</evidence>
<name>A0A0E9R423_ANGAN</name>
<accession>A0A0E9R423</accession>
<protein>
    <submittedName>
        <fullName evidence="1">Uncharacterized protein</fullName>
    </submittedName>
</protein>
<dbReference type="EMBL" id="GBXM01085065">
    <property type="protein sequence ID" value="JAH23512.1"/>
    <property type="molecule type" value="Transcribed_RNA"/>
</dbReference>
<organism evidence="1">
    <name type="scientific">Anguilla anguilla</name>
    <name type="common">European freshwater eel</name>
    <name type="synonym">Muraena anguilla</name>
    <dbReference type="NCBI Taxonomy" id="7936"/>
    <lineage>
        <taxon>Eukaryota</taxon>
        <taxon>Metazoa</taxon>
        <taxon>Chordata</taxon>
        <taxon>Craniata</taxon>
        <taxon>Vertebrata</taxon>
        <taxon>Euteleostomi</taxon>
        <taxon>Actinopterygii</taxon>
        <taxon>Neopterygii</taxon>
        <taxon>Teleostei</taxon>
        <taxon>Anguilliformes</taxon>
        <taxon>Anguillidae</taxon>
        <taxon>Anguilla</taxon>
    </lineage>
</organism>
<dbReference type="AlphaFoldDB" id="A0A0E9R423"/>